<protein>
    <submittedName>
        <fullName evidence="3">Uncharacterized protein</fullName>
    </submittedName>
</protein>
<gene>
    <name evidence="3" type="ORF">Vau01_056920</name>
</gene>
<evidence type="ECO:0000313" key="4">
    <source>
        <dbReference type="Proteomes" id="UP000612585"/>
    </source>
</evidence>
<evidence type="ECO:0000256" key="2">
    <source>
        <dbReference type="SAM" id="Phobius"/>
    </source>
</evidence>
<keyword evidence="4" id="KW-1185">Reference proteome</keyword>
<feature type="compositionally biased region" description="Pro residues" evidence="1">
    <location>
        <begin position="1"/>
        <end position="14"/>
    </location>
</feature>
<organism evidence="3 4">
    <name type="scientific">Virgisporangium aurantiacum</name>
    <dbReference type="NCBI Taxonomy" id="175570"/>
    <lineage>
        <taxon>Bacteria</taxon>
        <taxon>Bacillati</taxon>
        <taxon>Actinomycetota</taxon>
        <taxon>Actinomycetes</taxon>
        <taxon>Micromonosporales</taxon>
        <taxon>Micromonosporaceae</taxon>
        <taxon>Virgisporangium</taxon>
    </lineage>
</organism>
<name>A0A8J3ZAK3_9ACTN</name>
<feature type="region of interest" description="Disordered" evidence="1">
    <location>
        <begin position="1"/>
        <end position="135"/>
    </location>
</feature>
<keyword evidence="2" id="KW-1133">Transmembrane helix</keyword>
<feature type="transmembrane region" description="Helical" evidence="2">
    <location>
        <begin position="189"/>
        <end position="208"/>
    </location>
</feature>
<dbReference type="Proteomes" id="UP000612585">
    <property type="component" value="Unassembled WGS sequence"/>
</dbReference>
<dbReference type="AlphaFoldDB" id="A0A8J3ZAK3"/>
<reference evidence="3" key="1">
    <citation type="submission" date="2021-01" db="EMBL/GenBank/DDBJ databases">
        <title>Whole genome shotgun sequence of Virgisporangium aurantiacum NBRC 16421.</title>
        <authorList>
            <person name="Komaki H."/>
            <person name="Tamura T."/>
        </authorList>
    </citation>
    <scope>NUCLEOTIDE SEQUENCE</scope>
    <source>
        <strain evidence="3">NBRC 16421</strain>
    </source>
</reference>
<evidence type="ECO:0000256" key="1">
    <source>
        <dbReference type="SAM" id="MobiDB-lite"/>
    </source>
</evidence>
<dbReference type="EMBL" id="BOPG01000034">
    <property type="protein sequence ID" value="GIJ58176.1"/>
    <property type="molecule type" value="Genomic_DNA"/>
</dbReference>
<proteinExistence type="predicted"/>
<sequence length="351" mass="36839">MPAAPARPPAPRPSPAGDGGVGAERARHQGAETEVGPEAAAPEDGLAEALGSIAGPPSAGLAEALGSIAGPAAPPRPDVVEDPADAPDMPESAVRGREPGLDEELPRAAASTQVRAPADPGGPGGGGLGLGPDVSGFRLDGLDRDPDAEPVGEIGDITVDPLFGGTRAIRTNRRASLRREFNEVSRTRVAMIIVLVLVVLGAPLTFYATREAGSDPMFGHLSGLAVPGWAARDAKDETTGSRWCIGECQLRQRILRSERNPEETSAVYVTALRKAGWAEWKIEGCPSTDQGGFETCWQRDEYVLDLWVYQPECEVQLKVPDPSQPATPLAEAVCPPTVVTLKVINKVSFET</sequence>
<keyword evidence="2" id="KW-0472">Membrane</keyword>
<accession>A0A8J3ZAK3</accession>
<dbReference type="RefSeq" id="WP_203998541.1">
    <property type="nucleotide sequence ID" value="NZ_BOPG01000034.1"/>
</dbReference>
<comment type="caution">
    <text evidence="3">The sequence shown here is derived from an EMBL/GenBank/DDBJ whole genome shotgun (WGS) entry which is preliminary data.</text>
</comment>
<feature type="compositionally biased region" description="Basic and acidic residues" evidence="1">
    <location>
        <begin position="94"/>
        <end position="106"/>
    </location>
</feature>
<keyword evidence="2" id="KW-0812">Transmembrane</keyword>
<feature type="compositionally biased region" description="Gly residues" evidence="1">
    <location>
        <begin position="121"/>
        <end position="130"/>
    </location>
</feature>
<evidence type="ECO:0000313" key="3">
    <source>
        <dbReference type="EMBL" id="GIJ58176.1"/>
    </source>
</evidence>